<dbReference type="PANTHER" id="PTHR21569">
    <property type="entry name" value="RIBOSOMAL PROTEIN S9"/>
    <property type="match status" value="1"/>
</dbReference>
<keyword evidence="2 6" id="KW-0689">Ribosomal protein</keyword>
<comment type="similarity">
    <text evidence="1 6">Belongs to the universal ribosomal protein uS9 family.</text>
</comment>
<dbReference type="EMBL" id="MU864928">
    <property type="protein sequence ID" value="KAK4467091.1"/>
    <property type="molecule type" value="Genomic_DNA"/>
</dbReference>
<accession>A0AAV9I7R6</accession>
<dbReference type="AlphaFoldDB" id="A0AAV9I7R6"/>
<evidence type="ECO:0000256" key="4">
    <source>
        <dbReference type="ARBA" id="ARBA00039318"/>
    </source>
</evidence>
<dbReference type="SUPFAM" id="SSF54211">
    <property type="entry name" value="Ribosomal protein S5 domain 2-like"/>
    <property type="match status" value="1"/>
</dbReference>
<reference evidence="8" key="1">
    <citation type="journal article" date="2023" name="Mol. Phylogenet. Evol.">
        <title>Genome-scale phylogeny and comparative genomics of the fungal order Sordariales.</title>
        <authorList>
            <person name="Hensen N."/>
            <person name="Bonometti L."/>
            <person name="Westerberg I."/>
            <person name="Brannstrom I.O."/>
            <person name="Guillou S."/>
            <person name="Cros-Aarteil S."/>
            <person name="Calhoun S."/>
            <person name="Haridas S."/>
            <person name="Kuo A."/>
            <person name="Mondo S."/>
            <person name="Pangilinan J."/>
            <person name="Riley R."/>
            <person name="LaButti K."/>
            <person name="Andreopoulos B."/>
            <person name="Lipzen A."/>
            <person name="Chen C."/>
            <person name="Yan M."/>
            <person name="Daum C."/>
            <person name="Ng V."/>
            <person name="Clum A."/>
            <person name="Steindorff A."/>
            <person name="Ohm R.A."/>
            <person name="Martin F."/>
            <person name="Silar P."/>
            <person name="Natvig D.O."/>
            <person name="Lalanne C."/>
            <person name="Gautier V."/>
            <person name="Ament-Velasquez S.L."/>
            <person name="Kruys A."/>
            <person name="Hutchinson M.I."/>
            <person name="Powell A.J."/>
            <person name="Barry K."/>
            <person name="Miller A.N."/>
            <person name="Grigoriev I.V."/>
            <person name="Debuchy R."/>
            <person name="Gladieux P."/>
            <person name="Hiltunen Thoren M."/>
            <person name="Johannesson H."/>
        </authorList>
    </citation>
    <scope>NUCLEOTIDE SEQUENCE</scope>
    <source>
        <strain evidence="8">PSN324</strain>
    </source>
</reference>
<evidence type="ECO:0000313" key="9">
    <source>
        <dbReference type="Proteomes" id="UP001321749"/>
    </source>
</evidence>
<dbReference type="Pfam" id="PF00380">
    <property type="entry name" value="Ribosomal_S9"/>
    <property type="match status" value="1"/>
</dbReference>
<dbReference type="InterPro" id="IPR020574">
    <property type="entry name" value="Ribosomal_uS9_CS"/>
</dbReference>
<reference evidence="8" key="2">
    <citation type="submission" date="2023-06" db="EMBL/GenBank/DDBJ databases">
        <authorList>
            <consortium name="Lawrence Berkeley National Laboratory"/>
            <person name="Mondo S.J."/>
            <person name="Hensen N."/>
            <person name="Bonometti L."/>
            <person name="Westerberg I."/>
            <person name="Brannstrom I.O."/>
            <person name="Guillou S."/>
            <person name="Cros-Aarteil S."/>
            <person name="Calhoun S."/>
            <person name="Haridas S."/>
            <person name="Kuo A."/>
            <person name="Pangilinan J."/>
            <person name="Riley R."/>
            <person name="Labutti K."/>
            <person name="Andreopoulos B."/>
            <person name="Lipzen A."/>
            <person name="Chen C."/>
            <person name="Yanf M."/>
            <person name="Daum C."/>
            <person name="Ng V."/>
            <person name="Clum A."/>
            <person name="Steindorff A."/>
            <person name="Ohm R."/>
            <person name="Martin F."/>
            <person name="Silar P."/>
            <person name="Natvig D."/>
            <person name="Lalanne C."/>
            <person name="Gautier V."/>
            <person name="Ament-Velasquez S.L."/>
            <person name="Kruys A."/>
            <person name="Hutchinson M.I."/>
            <person name="Powell A.J."/>
            <person name="Barry K."/>
            <person name="Miller A.N."/>
            <person name="Grigoriev I.V."/>
            <person name="Debuchy R."/>
            <person name="Gladieux P."/>
            <person name="Thoren M.H."/>
            <person name="Johannesson H."/>
        </authorList>
    </citation>
    <scope>NUCLEOTIDE SEQUENCE</scope>
    <source>
        <strain evidence="8">PSN324</strain>
    </source>
</reference>
<dbReference type="InterPro" id="IPR020568">
    <property type="entry name" value="Ribosomal_Su5_D2-typ_SF"/>
</dbReference>
<keyword evidence="9" id="KW-1185">Reference proteome</keyword>
<dbReference type="GO" id="GO:0006412">
    <property type="term" value="P:translation"/>
    <property type="evidence" value="ECO:0007669"/>
    <property type="project" value="InterPro"/>
</dbReference>
<dbReference type="InterPro" id="IPR000754">
    <property type="entry name" value="Ribosomal_uS9"/>
</dbReference>
<evidence type="ECO:0000256" key="1">
    <source>
        <dbReference type="ARBA" id="ARBA00005251"/>
    </source>
</evidence>
<dbReference type="GO" id="GO:0003723">
    <property type="term" value="F:RNA binding"/>
    <property type="evidence" value="ECO:0007669"/>
    <property type="project" value="TreeGrafter"/>
</dbReference>
<evidence type="ECO:0000256" key="5">
    <source>
        <dbReference type="ARBA" id="ARBA00042623"/>
    </source>
</evidence>
<evidence type="ECO:0000256" key="2">
    <source>
        <dbReference type="ARBA" id="ARBA00022980"/>
    </source>
</evidence>
<dbReference type="Gene3D" id="3.30.230.10">
    <property type="match status" value="1"/>
</dbReference>
<dbReference type="GO" id="GO:0003735">
    <property type="term" value="F:structural constituent of ribosome"/>
    <property type="evidence" value="ECO:0007669"/>
    <property type="project" value="InterPro"/>
</dbReference>
<comment type="caution">
    <text evidence="8">The sequence shown here is derived from an EMBL/GenBank/DDBJ whole genome shotgun (WGS) entry which is preliminary data.</text>
</comment>
<dbReference type="InterPro" id="IPR023035">
    <property type="entry name" value="Ribosomal_uS9_bac/plastid"/>
</dbReference>
<protein>
    <recommendedName>
        <fullName evidence="4">Small ribosomal subunit protein uS9m</fullName>
    </recommendedName>
    <alternativeName>
        <fullName evidence="5">37S ribosomal protein S9, mitochondrial</fullName>
    </alternativeName>
</protein>
<evidence type="ECO:0000256" key="7">
    <source>
        <dbReference type="SAM" id="MobiDB-lite"/>
    </source>
</evidence>
<gene>
    <name evidence="8" type="ORF">QBC42DRAFT_257652</name>
</gene>
<dbReference type="GO" id="GO:0005763">
    <property type="term" value="C:mitochondrial small ribosomal subunit"/>
    <property type="evidence" value="ECO:0007669"/>
    <property type="project" value="TreeGrafter"/>
</dbReference>
<dbReference type="InterPro" id="IPR014721">
    <property type="entry name" value="Ribsml_uS5_D2-typ_fold_subgr"/>
</dbReference>
<dbReference type="PANTHER" id="PTHR21569:SF1">
    <property type="entry name" value="SMALL RIBOSOMAL SUBUNIT PROTEIN US9M"/>
    <property type="match status" value="1"/>
</dbReference>
<sequence length="323" mass="35889">MTLQASSRHGLSSALRSLEHRLQSLRVNGSITTVKSRRCLSTEPTSSSTPESALVRAAPEIDLDALSRRIPKVPPGGLKVQYARPVPLSPSYFARTARFNDKYLALEKLLKTYENLPIIPYSETERTVWKSLNDFRRNVGEPVKASEYVKCLEIIKRLHQIHPKLKPQAVKDALSDFVRSVQAFQSNLTAAPIDKFGRAIGNGRRKASTARAFLVEGNGEVLINGKTLAEYFGRVHDRESAVWALHATGRLDKYNVWATVEGGGTTGQAEALTLAISKALMAHEPALKPALRRAGCVTRDPRRVERKKHGRVKARKGPTWVKR</sequence>
<evidence type="ECO:0000256" key="3">
    <source>
        <dbReference type="ARBA" id="ARBA00023274"/>
    </source>
</evidence>
<dbReference type="Proteomes" id="UP001321749">
    <property type="component" value="Unassembled WGS sequence"/>
</dbReference>
<dbReference type="FunFam" id="3.30.230.10:FF:000001">
    <property type="entry name" value="30S ribosomal protein S9"/>
    <property type="match status" value="1"/>
</dbReference>
<name>A0AAV9I7R6_9PEZI</name>
<dbReference type="NCBIfam" id="NF001099">
    <property type="entry name" value="PRK00132.1"/>
    <property type="match status" value="1"/>
</dbReference>
<feature type="compositionally biased region" description="Basic residues" evidence="7">
    <location>
        <begin position="304"/>
        <end position="323"/>
    </location>
</feature>
<evidence type="ECO:0000313" key="8">
    <source>
        <dbReference type="EMBL" id="KAK4467091.1"/>
    </source>
</evidence>
<keyword evidence="3 6" id="KW-0687">Ribonucleoprotein</keyword>
<dbReference type="PROSITE" id="PS00360">
    <property type="entry name" value="RIBOSOMAL_S9"/>
    <property type="match status" value="1"/>
</dbReference>
<evidence type="ECO:0000256" key="6">
    <source>
        <dbReference type="RuleBase" id="RU003815"/>
    </source>
</evidence>
<feature type="region of interest" description="Disordered" evidence="7">
    <location>
        <begin position="302"/>
        <end position="323"/>
    </location>
</feature>
<proteinExistence type="inferred from homology"/>
<organism evidence="8 9">
    <name type="scientific">Cladorrhinum samala</name>
    <dbReference type="NCBI Taxonomy" id="585594"/>
    <lineage>
        <taxon>Eukaryota</taxon>
        <taxon>Fungi</taxon>
        <taxon>Dikarya</taxon>
        <taxon>Ascomycota</taxon>
        <taxon>Pezizomycotina</taxon>
        <taxon>Sordariomycetes</taxon>
        <taxon>Sordariomycetidae</taxon>
        <taxon>Sordariales</taxon>
        <taxon>Podosporaceae</taxon>
        <taxon>Cladorrhinum</taxon>
    </lineage>
</organism>